<gene>
    <name evidence="1" type="ORF">CEP54_014796</name>
</gene>
<comment type="caution">
    <text evidence="1">The sequence shown here is derived from an EMBL/GenBank/DDBJ whole genome shotgun (WGS) entry which is preliminary data.</text>
</comment>
<protein>
    <submittedName>
        <fullName evidence="1">Uncharacterized protein</fullName>
    </submittedName>
</protein>
<dbReference type="AlphaFoldDB" id="A0A428NTT9"/>
<proteinExistence type="predicted"/>
<dbReference type="Proteomes" id="UP000288168">
    <property type="component" value="Unassembled WGS sequence"/>
</dbReference>
<evidence type="ECO:0000313" key="2">
    <source>
        <dbReference type="Proteomes" id="UP000288168"/>
    </source>
</evidence>
<dbReference type="EMBL" id="NKCI01000299">
    <property type="protein sequence ID" value="RSL44175.1"/>
    <property type="molecule type" value="Genomic_DNA"/>
</dbReference>
<accession>A0A428NTT9</accession>
<reference evidence="1 2" key="1">
    <citation type="submission" date="2017-06" db="EMBL/GenBank/DDBJ databases">
        <title>Comparative genomic analysis of Ambrosia Fusariam Clade fungi.</title>
        <authorList>
            <person name="Stajich J.E."/>
            <person name="Carrillo J."/>
            <person name="Kijimoto T."/>
            <person name="Eskalen A."/>
            <person name="O'Donnell K."/>
            <person name="Kasson M."/>
        </authorList>
    </citation>
    <scope>NUCLEOTIDE SEQUENCE [LARGE SCALE GENOMIC DNA]</scope>
    <source>
        <strain evidence="1 2">NRRL62584</strain>
    </source>
</reference>
<sequence length="155" mass="16515">MPPLSSTEQQRAFTLSWMRQADPFTTVTSGAIGPKYSVTTPAPSTLHIQLVGDNHSQQPHNTEPMVTPAPKTRLKLWEDSCLLDSHPKQALGEGQEVGGAAGAVGAGKTAAYLIPILGKLMGKAKRLAAARLNLLSFREGLDEVIAEVLMCPTTL</sequence>
<keyword evidence="2" id="KW-1185">Reference proteome</keyword>
<dbReference type="STRING" id="1325734.A0A428NTT9"/>
<organism evidence="1 2">
    <name type="scientific">Fusarium duplospermum</name>
    <dbReference type="NCBI Taxonomy" id="1325734"/>
    <lineage>
        <taxon>Eukaryota</taxon>
        <taxon>Fungi</taxon>
        <taxon>Dikarya</taxon>
        <taxon>Ascomycota</taxon>
        <taxon>Pezizomycotina</taxon>
        <taxon>Sordariomycetes</taxon>
        <taxon>Hypocreomycetidae</taxon>
        <taxon>Hypocreales</taxon>
        <taxon>Nectriaceae</taxon>
        <taxon>Fusarium</taxon>
        <taxon>Fusarium solani species complex</taxon>
    </lineage>
</organism>
<name>A0A428NTT9_9HYPO</name>
<evidence type="ECO:0000313" key="1">
    <source>
        <dbReference type="EMBL" id="RSL44175.1"/>
    </source>
</evidence>